<dbReference type="EMBL" id="KK088411">
    <property type="protein sequence ID" value="EYE99744.1"/>
    <property type="molecule type" value="Genomic_DNA"/>
</dbReference>
<evidence type="ECO:0000313" key="2">
    <source>
        <dbReference type="EMBL" id="EYE99744.1"/>
    </source>
</evidence>
<proteinExistence type="predicted"/>
<sequence>MHNAPICFSNTLVFKYRETRLSTPYILTTVILSHVRSTRRVQNKASDLLESATICPVQDSCVALAFSFSLARLSLALFAFLRIFSLFFPYFFLDVSPDFARFPFTIISSSSPRSLLVDW</sequence>
<name>A0A017ST15_ASPRC</name>
<evidence type="ECO:0000256" key="1">
    <source>
        <dbReference type="SAM" id="Phobius"/>
    </source>
</evidence>
<dbReference type="Proteomes" id="UP000019804">
    <property type="component" value="Unassembled WGS sequence"/>
</dbReference>
<organism evidence="2 3">
    <name type="scientific">Aspergillus ruber (strain CBS 135680)</name>
    <dbReference type="NCBI Taxonomy" id="1388766"/>
    <lineage>
        <taxon>Eukaryota</taxon>
        <taxon>Fungi</taxon>
        <taxon>Dikarya</taxon>
        <taxon>Ascomycota</taxon>
        <taxon>Pezizomycotina</taxon>
        <taxon>Eurotiomycetes</taxon>
        <taxon>Eurotiomycetidae</taxon>
        <taxon>Eurotiales</taxon>
        <taxon>Aspergillaceae</taxon>
        <taxon>Aspergillus</taxon>
        <taxon>Aspergillus subgen. Aspergillus</taxon>
    </lineage>
</organism>
<accession>A0A017ST15</accession>
<dbReference type="AlphaFoldDB" id="A0A017ST15"/>
<keyword evidence="1" id="KW-0812">Transmembrane</keyword>
<keyword evidence="1" id="KW-1133">Transmembrane helix</keyword>
<protein>
    <submittedName>
        <fullName evidence="2">Uncharacterized protein</fullName>
    </submittedName>
</protein>
<keyword evidence="1" id="KW-0472">Membrane</keyword>
<keyword evidence="3" id="KW-1185">Reference proteome</keyword>
<dbReference type="HOGENOM" id="CLU_2061014_0_0_1"/>
<evidence type="ECO:0000313" key="3">
    <source>
        <dbReference type="Proteomes" id="UP000019804"/>
    </source>
</evidence>
<reference evidence="3" key="1">
    <citation type="journal article" date="2014" name="Nat. Commun.">
        <title>Genomic adaptations of the halophilic Dead Sea filamentous fungus Eurotium rubrum.</title>
        <authorList>
            <person name="Kis-Papo T."/>
            <person name="Weig A.R."/>
            <person name="Riley R."/>
            <person name="Persoh D."/>
            <person name="Salamov A."/>
            <person name="Sun H."/>
            <person name="Lipzen A."/>
            <person name="Wasser S.P."/>
            <person name="Rambold G."/>
            <person name="Grigoriev I.V."/>
            <person name="Nevo E."/>
        </authorList>
    </citation>
    <scope>NUCLEOTIDE SEQUENCE [LARGE SCALE GENOMIC DNA]</scope>
    <source>
        <strain evidence="3">CBS 135680</strain>
    </source>
</reference>
<gene>
    <name evidence="2" type="ORF">EURHEDRAFT_407738</name>
</gene>
<feature type="transmembrane region" description="Helical" evidence="1">
    <location>
        <begin position="73"/>
        <end position="93"/>
    </location>
</feature>
<dbReference type="RefSeq" id="XP_040643432.1">
    <property type="nucleotide sequence ID" value="XM_040780647.1"/>
</dbReference>
<dbReference type="GeneID" id="63695771"/>